<accession>A0A067D8Q0</accession>
<evidence type="ECO:0000313" key="2">
    <source>
        <dbReference type="Proteomes" id="UP000030745"/>
    </source>
</evidence>
<proteinExistence type="predicted"/>
<dbReference type="Proteomes" id="UP000030745">
    <property type="component" value="Unassembled WGS sequence"/>
</dbReference>
<dbReference type="EMBL" id="KK583189">
    <property type="protein sequence ID" value="KDO35387.1"/>
    <property type="molecule type" value="Genomic_DNA"/>
</dbReference>
<protein>
    <submittedName>
        <fullName evidence="1">Uncharacterized protein</fullName>
    </submittedName>
</protein>
<reference evidence="1 2" key="1">
    <citation type="journal article" date="2013" name="PLoS Genet.">
        <title>Distinctive expansion of potential virulence genes in the genome of the oomycete fish pathogen Saprolegnia parasitica.</title>
        <authorList>
            <person name="Jiang R.H."/>
            <person name="de Bruijn I."/>
            <person name="Haas B.J."/>
            <person name="Belmonte R."/>
            <person name="Lobach L."/>
            <person name="Christie J."/>
            <person name="van den Ackerveken G."/>
            <person name="Bottin A."/>
            <person name="Bulone V."/>
            <person name="Diaz-Moreno S.M."/>
            <person name="Dumas B."/>
            <person name="Fan L."/>
            <person name="Gaulin E."/>
            <person name="Govers F."/>
            <person name="Grenville-Briggs L.J."/>
            <person name="Horner N.R."/>
            <person name="Levin J.Z."/>
            <person name="Mammella M."/>
            <person name="Meijer H.J."/>
            <person name="Morris P."/>
            <person name="Nusbaum C."/>
            <person name="Oome S."/>
            <person name="Phillips A.J."/>
            <person name="van Rooyen D."/>
            <person name="Rzeszutek E."/>
            <person name="Saraiva M."/>
            <person name="Secombes C.J."/>
            <person name="Seidl M.F."/>
            <person name="Snel B."/>
            <person name="Stassen J.H."/>
            <person name="Sykes S."/>
            <person name="Tripathy S."/>
            <person name="van den Berg H."/>
            <person name="Vega-Arreguin J.C."/>
            <person name="Wawra S."/>
            <person name="Young S.K."/>
            <person name="Zeng Q."/>
            <person name="Dieguez-Uribeondo J."/>
            <person name="Russ C."/>
            <person name="Tyler B.M."/>
            <person name="van West P."/>
        </authorList>
    </citation>
    <scope>NUCLEOTIDE SEQUENCE [LARGE SCALE GENOMIC DNA]</scope>
    <source>
        <strain evidence="1 2">CBS 223.65</strain>
    </source>
</reference>
<keyword evidence="2" id="KW-1185">Reference proteome</keyword>
<dbReference type="GeneID" id="24122886"/>
<sequence>MQTPHSRLLVAAVDTDDVRLGVRNASDSRSSIPSVTEATFTTQCAGVTFRPDPSFVVPDQPSCIVYPNGTVWRGANKTTASLFREKTGNIKNTVAAGSLHIDYVAFLPNQAPVTVLANLGISRLNASLRRDSEGIRLETTALYADRSVLERGLM</sequence>
<evidence type="ECO:0000313" key="1">
    <source>
        <dbReference type="EMBL" id="KDO35387.1"/>
    </source>
</evidence>
<gene>
    <name evidence="1" type="ORF">SPRG_00236</name>
</gene>
<dbReference type="KEGG" id="spar:SPRG_00236"/>
<organism evidence="1 2">
    <name type="scientific">Saprolegnia parasitica (strain CBS 223.65)</name>
    <dbReference type="NCBI Taxonomy" id="695850"/>
    <lineage>
        <taxon>Eukaryota</taxon>
        <taxon>Sar</taxon>
        <taxon>Stramenopiles</taxon>
        <taxon>Oomycota</taxon>
        <taxon>Saprolegniomycetes</taxon>
        <taxon>Saprolegniales</taxon>
        <taxon>Saprolegniaceae</taxon>
        <taxon>Saprolegnia</taxon>
    </lineage>
</organism>
<name>A0A067D8Q0_SAPPC</name>
<dbReference type="RefSeq" id="XP_012193731.1">
    <property type="nucleotide sequence ID" value="XM_012338341.1"/>
</dbReference>
<dbReference type="VEuPathDB" id="FungiDB:SPRG_00236"/>
<dbReference type="AlphaFoldDB" id="A0A067D8Q0"/>